<reference evidence="9" key="2">
    <citation type="submission" date="2025-08" db="UniProtKB">
        <authorList>
            <consortium name="Ensembl"/>
        </authorList>
    </citation>
    <scope>IDENTIFICATION</scope>
</reference>
<reference evidence="9" key="3">
    <citation type="submission" date="2025-09" db="UniProtKB">
        <authorList>
            <consortium name="Ensembl"/>
        </authorList>
    </citation>
    <scope>IDENTIFICATION</scope>
</reference>
<dbReference type="InterPro" id="IPR043504">
    <property type="entry name" value="Peptidase_S1_PA_chymotrypsin"/>
</dbReference>
<keyword evidence="6" id="KW-0720">Serine protease</keyword>
<dbReference type="Proteomes" id="UP000007648">
    <property type="component" value="Unassembled WGS sequence"/>
</dbReference>
<evidence type="ECO:0000313" key="10">
    <source>
        <dbReference type="Proteomes" id="UP000007648"/>
    </source>
</evidence>
<feature type="region of interest" description="Disordered" evidence="7">
    <location>
        <begin position="1"/>
        <end position="44"/>
    </location>
</feature>
<dbReference type="GO" id="GO:0006508">
    <property type="term" value="P:proteolysis"/>
    <property type="evidence" value="ECO:0007669"/>
    <property type="project" value="UniProtKB-KW"/>
</dbReference>
<sequence>EGQCLKPSPKRLPPGGGDGGREAPPATTTTHGGPPYGPRALPSKSSRVCSLCPLSSRLRPCDFPFPECGRPFREGKIIGGQDALDGKWPWQVTFFFRGYHTCGGSILSKYWVLTAAHCFDQTLDLLEHFKVYVGLTDLKSINSHIQKRGIKQVIIHPLYKLTHPNGHDIALVQLSKALKFNYLVLPVCLPKSNINLDTTETCWITGWGKMRESGIMVDILQETEIPLLDQFLCQILYGSIFFIQEDMICAADLSLMKSPCQGDSGGPLVCKFNDTWIQIGVVTWGKGCSIPLYPGVFARVPYFSTWISNSIQSVIISRSTIIAVSWMTLSTALLFLHVLRTQ</sequence>
<keyword evidence="4" id="KW-1015">Disulfide bond</keyword>
<dbReference type="PROSITE" id="PS50240">
    <property type="entry name" value="TRYPSIN_DOM"/>
    <property type="match status" value="1"/>
</dbReference>
<organism evidence="9 10">
    <name type="scientific">Sarcophilus harrisii</name>
    <name type="common">Tasmanian devil</name>
    <name type="synonym">Sarcophilus laniarius</name>
    <dbReference type="NCBI Taxonomy" id="9305"/>
    <lineage>
        <taxon>Eukaryota</taxon>
        <taxon>Metazoa</taxon>
        <taxon>Chordata</taxon>
        <taxon>Craniata</taxon>
        <taxon>Vertebrata</taxon>
        <taxon>Euteleostomi</taxon>
        <taxon>Mammalia</taxon>
        <taxon>Metatheria</taxon>
        <taxon>Dasyuromorphia</taxon>
        <taxon>Dasyuridae</taxon>
        <taxon>Sarcophilus</taxon>
    </lineage>
</organism>
<dbReference type="Ensembl" id="ENSSHAT00000042991.1">
    <property type="protein sequence ID" value="ENSSHAP00000030203.1"/>
    <property type="gene ID" value="ENSSHAG00000023996.1"/>
</dbReference>
<protein>
    <recommendedName>
        <fullName evidence="8">Peptidase S1 domain-containing protein</fullName>
    </recommendedName>
</protein>
<dbReference type="InterPro" id="IPR033116">
    <property type="entry name" value="TRYPSIN_SER"/>
</dbReference>
<dbReference type="FunFam" id="2.40.10.10:FF:000039">
    <property type="entry name" value="Brain-specific serine protease 4"/>
    <property type="match status" value="1"/>
</dbReference>
<evidence type="ECO:0000313" key="9">
    <source>
        <dbReference type="Ensembl" id="ENSSHAP00000030203.1"/>
    </source>
</evidence>
<dbReference type="InParanoid" id="A0A7N4V0P4"/>
<keyword evidence="10" id="KW-1185">Reference proteome</keyword>
<dbReference type="InterPro" id="IPR001254">
    <property type="entry name" value="Trypsin_dom"/>
</dbReference>
<dbReference type="PANTHER" id="PTHR24253">
    <property type="entry name" value="TRANSMEMBRANE PROTEASE SERINE"/>
    <property type="match status" value="1"/>
</dbReference>
<evidence type="ECO:0000256" key="5">
    <source>
        <dbReference type="ARBA" id="ARBA00023180"/>
    </source>
</evidence>
<dbReference type="AlphaFoldDB" id="A0A7N4V0P4"/>
<gene>
    <name evidence="9" type="primary">LOC100913847</name>
</gene>
<feature type="compositionally biased region" description="Low complexity" evidence="7">
    <location>
        <begin position="24"/>
        <end position="33"/>
    </location>
</feature>
<evidence type="ECO:0000259" key="8">
    <source>
        <dbReference type="PROSITE" id="PS50240"/>
    </source>
</evidence>
<dbReference type="PANTHER" id="PTHR24253:SF159">
    <property type="entry name" value="SERINE PROTEASE 42"/>
    <property type="match status" value="1"/>
</dbReference>
<dbReference type="Gene3D" id="2.40.10.10">
    <property type="entry name" value="Trypsin-like serine proteases"/>
    <property type="match status" value="1"/>
</dbReference>
<dbReference type="GO" id="GO:0004252">
    <property type="term" value="F:serine-type endopeptidase activity"/>
    <property type="evidence" value="ECO:0007669"/>
    <property type="project" value="InterPro"/>
</dbReference>
<evidence type="ECO:0000256" key="3">
    <source>
        <dbReference type="ARBA" id="ARBA00022801"/>
    </source>
</evidence>
<evidence type="ECO:0000256" key="4">
    <source>
        <dbReference type="ARBA" id="ARBA00023157"/>
    </source>
</evidence>
<dbReference type="CDD" id="cd00190">
    <property type="entry name" value="Tryp_SPc"/>
    <property type="match status" value="1"/>
</dbReference>
<dbReference type="SMART" id="SM00020">
    <property type="entry name" value="Tryp_SPc"/>
    <property type="match status" value="1"/>
</dbReference>
<dbReference type="GeneTree" id="ENSGT00940000154494"/>
<keyword evidence="2" id="KW-0732">Signal</keyword>
<dbReference type="FunCoup" id="A0A7N4V0P4">
    <property type="interactions" value="44"/>
</dbReference>
<reference evidence="9 10" key="1">
    <citation type="journal article" date="2011" name="Proc. Natl. Acad. Sci. U.S.A.">
        <title>Genetic diversity and population structure of the endangered marsupial Sarcophilus harrisii (Tasmanian devil).</title>
        <authorList>
            <person name="Miller W."/>
            <person name="Hayes V.M."/>
            <person name="Ratan A."/>
            <person name="Petersen D.C."/>
            <person name="Wittekindt N.E."/>
            <person name="Miller J."/>
            <person name="Walenz B."/>
            <person name="Knight J."/>
            <person name="Qi J."/>
            <person name="Zhao F."/>
            <person name="Wang Q."/>
            <person name="Bedoya-Reina O.C."/>
            <person name="Katiyar N."/>
            <person name="Tomsho L.P."/>
            <person name="Kasson L.M."/>
            <person name="Hardie R.A."/>
            <person name="Woodbridge P."/>
            <person name="Tindall E.A."/>
            <person name="Bertelsen M.F."/>
            <person name="Dixon D."/>
            <person name="Pyecroft S."/>
            <person name="Helgen K.M."/>
            <person name="Lesk A.M."/>
            <person name="Pringle T.H."/>
            <person name="Patterson N."/>
            <person name="Zhang Y."/>
            <person name="Kreiss A."/>
            <person name="Woods G.M."/>
            <person name="Jones M.E."/>
            <person name="Schuster S.C."/>
        </authorList>
    </citation>
    <scope>NUCLEOTIDE SEQUENCE [LARGE SCALE GENOMIC DNA]</scope>
</reference>
<keyword evidence="1 6" id="KW-0645">Protease</keyword>
<keyword evidence="3 6" id="KW-0378">Hydrolase</keyword>
<dbReference type="Pfam" id="PF00089">
    <property type="entry name" value="Trypsin"/>
    <property type="match status" value="1"/>
</dbReference>
<evidence type="ECO:0000256" key="2">
    <source>
        <dbReference type="ARBA" id="ARBA00022729"/>
    </source>
</evidence>
<dbReference type="SUPFAM" id="SSF50494">
    <property type="entry name" value="Trypsin-like serine proteases"/>
    <property type="match status" value="1"/>
</dbReference>
<dbReference type="PRINTS" id="PR00722">
    <property type="entry name" value="CHYMOTRYPSIN"/>
</dbReference>
<proteinExistence type="predicted"/>
<accession>A0A7N4V0P4</accession>
<keyword evidence="5" id="KW-0325">Glycoprotein</keyword>
<dbReference type="InterPro" id="IPR001314">
    <property type="entry name" value="Peptidase_S1A"/>
</dbReference>
<dbReference type="PROSITE" id="PS00134">
    <property type="entry name" value="TRYPSIN_HIS"/>
    <property type="match status" value="1"/>
</dbReference>
<evidence type="ECO:0000256" key="1">
    <source>
        <dbReference type="ARBA" id="ARBA00022670"/>
    </source>
</evidence>
<evidence type="ECO:0000256" key="7">
    <source>
        <dbReference type="SAM" id="MobiDB-lite"/>
    </source>
</evidence>
<name>A0A7N4V0P4_SARHA</name>
<feature type="domain" description="Peptidase S1" evidence="8">
    <location>
        <begin position="77"/>
        <end position="312"/>
    </location>
</feature>
<dbReference type="PROSITE" id="PS00135">
    <property type="entry name" value="TRYPSIN_SER"/>
    <property type="match status" value="1"/>
</dbReference>
<dbReference type="InterPro" id="IPR018114">
    <property type="entry name" value="TRYPSIN_HIS"/>
</dbReference>
<evidence type="ECO:0000256" key="6">
    <source>
        <dbReference type="RuleBase" id="RU363034"/>
    </source>
</evidence>
<dbReference type="InterPro" id="IPR009003">
    <property type="entry name" value="Peptidase_S1_PA"/>
</dbReference>